<dbReference type="InterPro" id="IPR010921">
    <property type="entry name" value="Trp_repressor/repl_initiator"/>
</dbReference>
<evidence type="ECO:0000313" key="3">
    <source>
        <dbReference type="Proteomes" id="UP000264310"/>
    </source>
</evidence>
<dbReference type="Pfam" id="PF08299">
    <property type="entry name" value="Bac_DnaA_C"/>
    <property type="match status" value="1"/>
</dbReference>
<organism evidence="2 3">
    <name type="scientific">Fulvimarina endophytica</name>
    <dbReference type="NCBI Taxonomy" id="2293836"/>
    <lineage>
        <taxon>Bacteria</taxon>
        <taxon>Pseudomonadati</taxon>
        <taxon>Pseudomonadota</taxon>
        <taxon>Alphaproteobacteria</taxon>
        <taxon>Hyphomicrobiales</taxon>
        <taxon>Aurantimonadaceae</taxon>
        <taxon>Fulvimarina</taxon>
    </lineage>
</organism>
<evidence type="ECO:0000313" key="2">
    <source>
        <dbReference type="EMBL" id="RFC65203.1"/>
    </source>
</evidence>
<dbReference type="GO" id="GO:0005524">
    <property type="term" value="F:ATP binding"/>
    <property type="evidence" value="ECO:0007669"/>
    <property type="project" value="InterPro"/>
</dbReference>
<dbReference type="EMBL" id="QURL01000002">
    <property type="protein sequence ID" value="RFC65203.1"/>
    <property type="molecule type" value="Genomic_DNA"/>
</dbReference>
<reference evidence="2 3" key="1">
    <citation type="submission" date="2018-08" db="EMBL/GenBank/DDBJ databases">
        <title>Fulvimarina sp. 85, whole genome shotgun sequence.</title>
        <authorList>
            <person name="Tuo L."/>
        </authorList>
    </citation>
    <scope>NUCLEOTIDE SEQUENCE [LARGE SCALE GENOMIC DNA]</scope>
    <source>
        <strain evidence="2 3">85</strain>
    </source>
</reference>
<keyword evidence="3" id="KW-1185">Reference proteome</keyword>
<dbReference type="GO" id="GO:0006275">
    <property type="term" value="P:regulation of DNA replication"/>
    <property type="evidence" value="ECO:0007669"/>
    <property type="project" value="InterPro"/>
</dbReference>
<evidence type="ECO:0000259" key="1">
    <source>
        <dbReference type="SMART" id="SM00760"/>
    </source>
</evidence>
<dbReference type="OrthoDB" id="8480222at2"/>
<dbReference type="Proteomes" id="UP000264310">
    <property type="component" value="Unassembled WGS sequence"/>
</dbReference>
<name>A0A371X7K9_9HYPH</name>
<accession>A0A371X7K9</accession>
<dbReference type="SUPFAM" id="SSF48295">
    <property type="entry name" value="TrpR-like"/>
    <property type="match status" value="1"/>
</dbReference>
<dbReference type="CDD" id="cd06571">
    <property type="entry name" value="Bac_DnaA_C"/>
    <property type="match status" value="1"/>
</dbReference>
<dbReference type="AlphaFoldDB" id="A0A371X7K9"/>
<dbReference type="InterPro" id="IPR013159">
    <property type="entry name" value="DnaA_C"/>
</dbReference>
<dbReference type="GO" id="GO:0043565">
    <property type="term" value="F:sequence-specific DNA binding"/>
    <property type="evidence" value="ECO:0007669"/>
    <property type="project" value="InterPro"/>
</dbReference>
<gene>
    <name evidence="2" type="ORF">DYI37_04985</name>
</gene>
<feature type="domain" description="Chromosomal replication initiator DnaA C-terminal" evidence="1">
    <location>
        <begin position="21"/>
        <end position="90"/>
    </location>
</feature>
<comment type="caution">
    <text evidence="2">The sequence shown here is derived from an EMBL/GenBank/DDBJ whole genome shotgun (WGS) entry which is preliminary data.</text>
</comment>
<dbReference type="Gene3D" id="1.10.1750.10">
    <property type="match status" value="1"/>
</dbReference>
<proteinExistence type="predicted"/>
<protein>
    <submittedName>
        <fullName evidence="2">Chromosomal replication initiator DnaA</fullName>
    </submittedName>
</protein>
<dbReference type="GO" id="GO:0006270">
    <property type="term" value="P:DNA replication initiation"/>
    <property type="evidence" value="ECO:0007669"/>
    <property type="project" value="InterPro"/>
</dbReference>
<sequence length="129" mass="13998">MASSGSRPFAQGKDRRTDARACRLAIAIAGALCDVEIEDIAAPNRSSAHVCEARHIAMYLAHVVFQVSLIRSGAAFGRDRTSVSHAVRRIEDGRDDPRFDARIERLETLARSVGHALAVDETGEGRARS</sequence>
<dbReference type="SMART" id="SM00760">
    <property type="entry name" value="Bac_DnaA_C"/>
    <property type="match status" value="1"/>
</dbReference>